<proteinExistence type="predicted"/>
<evidence type="ECO:0000313" key="4">
    <source>
        <dbReference type="EMBL" id="GGA01396.1"/>
    </source>
</evidence>
<gene>
    <name evidence="4" type="ORF">GCM10010923_07670</name>
</gene>
<keyword evidence="5" id="KW-1185">Reference proteome</keyword>
<sequence>MFLRRMVAVFATLSVLLVPGALTAQDDGQPEGRIRALVIGNVGYDPSKYQVIQWKPLVGAYNDAVMITQKLLDEGVSRDAITLLTDPPSAELREQKRGLELFETDIVPDGIGTRDNILGALKQLALTTRPGDEVLITFSGHGYQQREMVAGNEPDGLDEIFIPLDVRDPAPGDSEKRLPGAITDDEIGAAIDAIRAKGGNVTYLADYCHSGDSMRNAGEDSDLPPAGLLAEPKFADMGDGDFVQDLAVEASKGKPGWGSFVAMMAAPSAIQAKQERAPGFWPREEQKTLGILTAYSFANLSNPQVVTYRDLAARVGSNFSEYEKKAPRPLFDGDLDRPILGGLLKSASDERRDSWLVTKPRRDLEAETMAVASLEMSAGAFQGVTEGTIIALSSVRGEGEKVLLYGQVASTTAFTAKLVPVSFNGIDAAQWQDIRDADGDRFSREAKLIATVAQRPVDVSFRVARPAPPSNPTPAQKVALEWFAKTEPGPLGATFVAPGEEAELAFRLDGDLLAMEEAGTRVTDYGTMDLGELIARGGEDEVAGVLGPAIVRAARFHKLRKVLASNDGLGTQEDNPAEKVAIRFHLLRQDDPVDAEGNCRVPPDAGLGREQVSPLSRPLGESGFATSDGRIFRKCDILTVEIENVSNEEIYVNPLYFTSSGAIYWRSALRDRTDTRYPPGRKGTFHIQFAKAMEAQRLQDELIVLVSEAGDGTAVSFARLGQGPVLEAASEREAQTAGMTLAASTLRSGPSRGIAVEDIIASIFGGASRSGTVGKASATGAVRYEFGIPPATDQ</sequence>
<dbReference type="PANTHER" id="PTHR48104">
    <property type="entry name" value="METACASPASE-4"/>
    <property type="match status" value="1"/>
</dbReference>
<feature type="signal peptide" evidence="2">
    <location>
        <begin position="1"/>
        <end position="24"/>
    </location>
</feature>
<organism evidence="4 5">
    <name type="scientific">Blastomonas marina</name>
    <dbReference type="NCBI Taxonomy" id="1867408"/>
    <lineage>
        <taxon>Bacteria</taxon>
        <taxon>Pseudomonadati</taxon>
        <taxon>Pseudomonadota</taxon>
        <taxon>Alphaproteobacteria</taxon>
        <taxon>Sphingomonadales</taxon>
        <taxon>Sphingomonadaceae</taxon>
        <taxon>Blastomonas</taxon>
    </lineage>
</organism>
<name>A0ABQ1F7F4_9SPHN</name>
<feature type="chain" id="PRO_5046303380" description="Peptidase C14 caspase domain-containing protein" evidence="2">
    <location>
        <begin position="25"/>
        <end position="794"/>
    </location>
</feature>
<evidence type="ECO:0000256" key="2">
    <source>
        <dbReference type="SAM" id="SignalP"/>
    </source>
</evidence>
<dbReference type="InterPro" id="IPR050452">
    <property type="entry name" value="Metacaspase"/>
</dbReference>
<dbReference type="EMBL" id="BMID01000001">
    <property type="protein sequence ID" value="GGA01396.1"/>
    <property type="molecule type" value="Genomic_DNA"/>
</dbReference>
<feature type="region of interest" description="Disordered" evidence="1">
    <location>
        <begin position="595"/>
        <end position="620"/>
    </location>
</feature>
<evidence type="ECO:0000256" key="1">
    <source>
        <dbReference type="SAM" id="MobiDB-lite"/>
    </source>
</evidence>
<evidence type="ECO:0000259" key="3">
    <source>
        <dbReference type="Pfam" id="PF00656"/>
    </source>
</evidence>
<evidence type="ECO:0000313" key="5">
    <source>
        <dbReference type="Proteomes" id="UP000603317"/>
    </source>
</evidence>
<dbReference type="Proteomes" id="UP000603317">
    <property type="component" value="Unassembled WGS sequence"/>
</dbReference>
<reference evidence="5" key="1">
    <citation type="journal article" date="2019" name="Int. J. Syst. Evol. Microbiol.">
        <title>The Global Catalogue of Microorganisms (GCM) 10K type strain sequencing project: providing services to taxonomists for standard genome sequencing and annotation.</title>
        <authorList>
            <consortium name="The Broad Institute Genomics Platform"/>
            <consortium name="The Broad Institute Genome Sequencing Center for Infectious Disease"/>
            <person name="Wu L."/>
            <person name="Ma J."/>
        </authorList>
    </citation>
    <scope>NUCLEOTIDE SEQUENCE [LARGE SCALE GENOMIC DNA]</scope>
    <source>
        <strain evidence="5">CGMCC 1.15297</strain>
    </source>
</reference>
<dbReference type="Gene3D" id="3.40.50.1460">
    <property type="match status" value="1"/>
</dbReference>
<dbReference type="Pfam" id="PF00656">
    <property type="entry name" value="Peptidase_C14"/>
    <property type="match status" value="1"/>
</dbReference>
<protein>
    <recommendedName>
        <fullName evidence="3">Peptidase C14 caspase domain-containing protein</fullName>
    </recommendedName>
</protein>
<feature type="domain" description="Peptidase C14 caspase" evidence="3">
    <location>
        <begin position="35"/>
        <end position="218"/>
    </location>
</feature>
<comment type="caution">
    <text evidence="4">The sequence shown here is derived from an EMBL/GenBank/DDBJ whole genome shotgun (WGS) entry which is preliminary data.</text>
</comment>
<dbReference type="RefSeq" id="WP_188641446.1">
    <property type="nucleotide sequence ID" value="NZ_BMID01000001.1"/>
</dbReference>
<dbReference type="PANTHER" id="PTHR48104:SF30">
    <property type="entry name" value="METACASPASE-1"/>
    <property type="match status" value="1"/>
</dbReference>
<keyword evidence="2" id="KW-0732">Signal</keyword>
<accession>A0ABQ1F7F4</accession>
<dbReference type="InterPro" id="IPR011600">
    <property type="entry name" value="Pept_C14_caspase"/>
</dbReference>